<feature type="domain" description="CENP-V/GFA" evidence="5">
    <location>
        <begin position="5"/>
        <end position="108"/>
    </location>
</feature>
<keyword evidence="4" id="KW-0456">Lyase</keyword>
<evidence type="ECO:0000256" key="3">
    <source>
        <dbReference type="ARBA" id="ARBA00022833"/>
    </source>
</evidence>
<dbReference type="PANTHER" id="PTHR33337">
    <property type="entry name" value="GFA DOMAIN-CONTAINING PROTEIN"/>
    <property type="match status" value="1"/>
</dbReference>
<dbReference type="Gene3D" id="3.90.1590.10">
    <property type="entry name" value="glutathione-dependent formaldehyde- activating enzyme (gfa)"/>
    <property type="match status" value="1"/>
</dbReference>
<evidence type="ECO:0000256" key="2">
    <source>
        <dbReference type="ARBA" id="ARBA00022723"/>
    </source>
</evidence>
<keyword evidence="2" id="KW-0479">Metal-binding</keyword>
<evidence type="ECO:0000256" key="1">
    <source>
        <dbReference type="ARBA" id="ARBA00005495"/>
    </source>
</evidence>
<dbReference type="InterPro" id="IPR011057">
    <property type="entry name" value="Mss4-like_sf"/>
</dbReference>
<comment type="similarity">
    <text evidence="1">Belongs to the Gfa family.</text>
</comment>
<dbReference type="SUPFAM" id="SSF51316">
    <property type="entry name" value="Mss4-like"/>
    <property type="match status" value="1"/>
</dbReference>
<dbReference type="GO" id="GO:0046872">
    <property type="term" value="F:metal ion binding"/>
    <property type="evidence" value="ECO:0007669"/>
    <property type="project" value="UniProtKB-KW"/>
</dbReference>
<dbReference type="OrthoDB" id="9807246at2"/>
<evidence type="ECO:0000313" key="7">
    <source>
        <dbReference type="Proteomes" id="UP000193870"/>
    </source>
</evidence>
<keyword evidence="7" id="KW-1185">Reference proteome</keyword>
<dbReference type="InterPro" id="IPR006913">
    <property type="entry name" value="CENP-V/GFA"/>
</dbReference>
<name>A0A1Y5TNG4_9RHOB</name>
<accession>A0A1Y5TNG4</accession>
<reference evidence="6 7" key="1">
    <citation type="submission" date="2017-03" db="EMBL/GenBank/DDBJ databases">
        <authorList>
            <person name="Afonso C.L."/>
            <person name="Miller P.J."/>
            <person name="Scott M.A."/>
            <person name="Spackman E."/>
            <person name="Goraichik I."/>
            <person name="Dimitrov K.M."/>
            <person name="Suarez D.L."/>
            <person name="Swayne D.E."/>
        </authorList>
    </citation>
    <scope>NUCLEOTIDE SEQUENCE [LARGE SCALE GENOMIC DNA]</scope>
    <source>
        <strain evidence="6 7">CECT 7066</strain>
    </source>
</reference>
<evidence type="ECO:0000313" key="6">
    <source>
        <dbReference type="EMBL" id="SLN68265.1"/>
    </source>
</evidence>
<sequence length="148" mass="15856">MDLPAKGGCRCGRLRFEITAPPLLTNACHCRGCQKMTGGPFSLSIAIPASDFRLVAGEDGPGGVDHSFGHRFCMNCLSWVFTRPPGVEASVNARTTMLDNVPAEPPFVETCAAERLGWVHTGARHSAPAFPEAEQWGELVEAFAASRV</sequence>
<dbReference type="EMBL" id="FWFV01000014">
    <property type="protein sequence ID" value="SLN68265.1"/>
    <property type="molecule type" value="Genomic_DNA"/>
</dbReference>
<proteinExistence type="inferred from homology"/>
<dbReference type="Proteomes" id="UP000193870">
    <property type="component" value="Unassembled WGS sequence"/>
</dbReference>
<dbReference type="Pfam" id="PF04828">
    <property type="entry name" value="GFA"/>
    <property type="match status" value="1"/>
</dbReference>
<dbReference type="GO" id="GO:0016846">
    <property type="term" value="F:carbon-sulfur lyase activity"/>
    <property type="evidence" value="ECO:0007669"/>
    <property type="project" value="InterPro"/>
</dbReference>
<gene>
    <name evidence="6" type="ORF">PAM7066_03443</name>
</gene>
<protein>
    <submittedName>
        <fullName evidence="6">Glutathione-dependent formaldehyde-activating enzyme</fullName>
    </submittedName>
</protein>
<evidence type="ECO:0000256" key="4">
    <source>
        <dbReference type="ARBA" id="ARBA00023239"/>
    </source>
</evidence>
<organism evidence="6 7">
    <name type="scientific">Palleronia marisminoris</name>
    <dbReference type="NCBI Taxonomy" id="315423"/>
    <lineage>
        <taxon>Bacteria</taxon>
        <taxon>Pseudomonadati</taxon>
        <taxon>Pseudomonadota</taxon>
        <taxon>Alphaproteobacteria</taxon>
        <taxon>Rhodobacterales</taxon>
        <taxon>Roseobacteraceae</taxon>
        <taxon>Palleronia</taxon>
    </lineage>
</organism>
<dbReference type="STRING" id="315423.SAMN04488020_11547"/>
<dbReference type="RefSeq" id="WP_085855400.1">
    <property type="nucleotide sequence ID" value="NZ_FOPF01000015.1"/>
</dbReference>
<evidence type="ECO:0000259" key="5">
    <source>
        <dbReference type="PROSITE" id="PS51891"/>
    </source>
</evidence>
<dbReference type="PROSITE" id="PS51891">
    <property type="entry name" value="CENP_V_GFA"/>
    <property type="match status" value="1"/>
</dbReference>
<dbReference type="AlphaFoldDB" id="A0A1Y5TNG4"/>
<keyword evidence="3" id="KW-0862">Zinc</keyword>
<dbReference type="PANTHER" id="PTHR33337:SF40">
    <property type="entry name" value="CENP-V_GFA DOMAIN-CONTAINING PROTEIN-RELATED"/>
    <property type="match status" value="1"/>
</dbReference>